<evidence type="ECO:0000313" key="1">
    <source>
        <dbReference type="EMBL" id="CAD8122055.1"/>
    </source>
</evidence>
<dbReference type="Proteomes" id="UP000692954">
    <property type="component" value="Unassembled WGS sequence"/>
</dbReference>
<organism evidence="1 2">
    <name type="scientific">Paramecium sonneborni</name>
    <dbReference type="NCBI Taxonomy" id="65129"/>
    <lineage>
        <taxon>Eukaryota</taxon>
        <taxon>Sar</taxon>
        <taxon>Alveolata</taxon>
        <taxon>Ciliophora</taxon>
        <taxon>Intramacronucleata</taxon>
        <taxon>Oligohymenophorea</taxon>
        <taxon>Peniculida</taxon>
        <taxon>Parameciidae</taxon>
        <taxon>Paramecium</taxon>
    </lineage>
</organism>
<proteinExistence type="predicted"/>
<accession>A0A8S1R3F4</accession>
<keyword evidence="2" id="KW-1185">Reference proteome</keyword>
<gene>
    <name evidence="1" type="ORF">PSON_ATCC_30995.1.T1360044</name>
</gene>
<name>A0A8S1R3F4_9CILI</name>
<dbReference type="EMBL" id="CAJJDN010000136">
    <property type="protein sequence ID" value="CAD8122055.1"/>
    <property type="molecule type" value="Genomic_DNA"/>
</dbReference>
<dbReference type="OrthoDB" id="285149at2759"/>
<dbReference type="AlphaFoldDB" id="A0A8S1R3F4"/>
<sequence length="114" mass="14012">MQQYPITSYSKNQDKLYQYSNRYTPNKYTDWHKKYQPKNKLDCQPDLNFQAQSILNQRNFQVTQRRYSQIDTPQPSVNQYQKFNQEIKSPFNSNSNFDFENYIRRLKIRLNQQP</sequence>
<reference evidence="1" key="1">
    <citation type="submission" date="2021-01" db="EMBL/GenBank/DDBJ databases">
        <authorList>
            <consortium name="Genoscope - CEA"/>
            <person name="William W."/>
        </authorList>
    </citation>
    <scope>NUCLEOTIDE SEQUENCE</scope>
</reference>
<comment type="caution">
    <text evidence="1">The sequence shown here is derived from an EMBL/GenBank/DDBJ whole genome shotgun (WGS) entry which is preliminary data.</text>
</comment>
<evidence type="ECO:0000313" key="2">
    <source>
        <dbReference type="Proteomes" id="UP000692954"/>
    </source>
</evidence>
<protein>
    <submittedName>
        <fullName evidence="1">Uncharacterized protein</fullName>
    </submittedName>
</protein>